<evidence type="ECO:0000256" key="7">
    <source>
        <dbReference type="HAMAP-Rule" id="MF_00945"/>
    </source>
</evidence>
<dbReference type="Gene3D" id="1.10.150.20">
    <property type="entry name" value="5' to 3' exonuclease, C-terminal subdomain"/>
    <property type="match status" value="1"/>
</dbReference>
<dbReference type="GO" id="GO:0003723">
    <property type="term" value="F:RNA binding"/>
    <property type="evidence" value="ECO:0007669"/>
    <property type="project" value="UniProtKB-UniRule"/>
</dbReference>
<keyword evidence="6 7" id="KW-0804">Transcription</keyword>
<dbReference type="Pfam" id="PF13184">
    <property type="entry name" value="KH_NusA_1st"/>
    <property type="match status" value="1"/>
</dbReference>
<keyword evidence="3 7" id="KW-0889">Transcription antitermination</keyword>
<evidence type="ECO:0000259" key="8">
    <source>
        <dbReference type="PROSITE" id="PS50126"/>
    </source>
</evidence>
<dbReference type="InterPro" id="IPR058582">
    <property type="entry name" value="KH_NusA_2nd"/>
</dbReference>
<dbReference type="PROSITE" id="PS50084">
    <property type="entry name" value="KH_TYPE_1"/>
    <property type="match status" value="1"/>
</dbReference>
<keyword evidence="1 7" id="KW-0806">Transcription termination</keyword>
<dbReference type="PANTHER" id="PTHR22648:SF0">
    <property type="entry name" value="TRANSCRIPTION TERMINATION_ANTITERMINATION PROTEIN NUSA"/>
    <property type="match status" value="1"/>
</dbReference>
<dbReference type="GO" id="GO:0006353">
    <property type="term" value="P:DNA-templated transcription termination"/>
    <property type="evidence" value="ECO:0007669"/>
    <property type="project" value="UniProtKB-UniRule"/>
</dbReference>
<dbReference type="CDD" id="cd22529">
    <property type="entry name" value="KH-II_NusA_rpt2"/>
    <property type="match status" value="1"/>
</dbReference>
<comment type="subcellular location">
    <subcellularLocation>
        <location evidence="7">Cytoplasm</location>
    </subcellularLocation>
</comment>
<reference evidence="9" key="1">
    <citation type="submission" date="2017-02" db="EMBL/GenBank/DDBJ databases">
        <title>Delving into the versatile metabolic prowess of the omnipresent phylum Bacteroidetes.</title>
        <authorList>
            <person name="Nobu M.K."/>
            <person name="Mei R."/>
            <person name="Narihiro T."/>
            <person name="Kuroda K."/>
            <person name="Liu W.-T."/>
        </authorList>
    </citation>
    <scope>NUCLEOTIDE SEQUENCE</scope>
    <source>
        <strain evidence="9">ADurb.Bin417</strain>
    </source>
</reference>
<dbReference type="SMART" id="SM00316">
    <property type="entry name" value="S1"/>
    <property type="match status" value="1"/>
</dbReference>
<dbReference type="Proteomes" id="UP000485484">
    <property type="component" value="Unassembled WGS sequence"/>
</dbReference>
<dbReference type="HAMAP" id="MF_00945_B">
    <property type="entry name" value="NusA_B"/>
    <property type="match status" value="1"/>
</dbReference>
<dbReference type="EMBL" id="MWAK01000199">
    <property type="protein sequence ID" value="OPZ91141.1"/>
    <property type="molecule type" value="Genomic_DNA"/>
</dbReference>
<organism evidence="9">
    <name type="scientific">candidate division TA06 bacterium ADurb.Bin417</name>
    <dbReference type="NCBI Taxonomy" id="1852828"/>
    <lineage>
        <taxon>Bacteria</taxon>
        <taxon>Bacteria division TA06</taxon>
    </lineage>
</organism>
<dbReference type="SUPFAM" id="SSF54814">
    <property type="entry name" value="Prokaryotic type KH domain (KH-domain type II)"/>
    <property type="match status" value="2"/>
</dbReference>
<dbReference type="FunFam" id="3.30.300.20:FF:000002">
    <property type="entry name" value="Transcription termination/antitermination protein NusA"/>
    <property type="match status" value="1"/>
</dbReference>
<protein>
    <recommendedName>
        <fullName evidence="7">Transcription termination/antitermination protein NusA</fullName>
    </recommendedName>
</protein>
<dbReference type="Pfam" id="PF26594">
    <property type="entry name" value="KH_NusA_2nd"/>
    <property type="match status" value="1"/>
</dbReference>
<sequence length="382" mass="42154">MQLNRELVAILEYLERERGLDRQTVLSAIEGGLLSVYRKKLKLDNITELHIDPQTTEVYLVDETGKRLPAPDMPLGRIMAQSARQMIMQKIREAEKSQLYDEFKGKEGTIVTGLVDHYEQGSLVVNLGRIEGVFPVSELTRDERHRRRGSAIRGIIIEVRREIQGPKIVLSATHPDLVKDLFMQEVPEIREGLVEIKSVARVAGEACKVAVTSNDNRIDPVGTCIGIRGTRIRAIMKELDGERVDVIRWHADPAELIAATLAPAKVAKVEISAKQKFSRVLVPDDQLAVAIGRKGINVKLASQLTGYTVDVRSESEARAETLPAIATLPGVTEELARRLKEAGIVSLNDLLSTTPEDLAKIEGLDSRGAEELLENARLSSAA</sequence>
<gene>
    <name evidence="7" type="primary">nusA</name>
    <name evidence="9" type="ORF">BWY73_01165</name>
</gene>
<comment type="caution">
    <text evidence="9">The sequence shown here is derived from an EMBL/GenBank/DDBJ whole genome shotgun (WGS) entry which is preliminary data.</text>
</comment>
<dbReference type="NCBIfam" id="TIGR01953">
    <property type="entry name" value="NusA"/>
    <property type="match status" value="1"/>
</dbReference>
<evidence type="ECO:0000256" key="3">
    <source>
        <dbReference type="ARBA" id="ARBA00022814"/>
    </source>
</evidence>
<name>A0A1V5ME94_UNCT6</name>
<dbReference type="InterPro" id="IPR030842">
    <property type="entry name" value="TF_NusA_bacterial"/>
</dbReference>
<evidence type="ECO:0000313" key="9">
    <source>
        <dbReference type="EMBL" id="OPZ91141.1"/>
    </source>
</evidence>
<dbReference type="AlphaFoldDB" id="A0A1V5ME94"/>
<dbReference type="GO" id="GO:0003700">
    <property type="term" value="F:DNA-binding transcription factor activity"/>
    <property type="evidence" value="ECO:0007669"/>
    <property type="project" value="InterPro"/>
</dbReference>
<evidence type="ECO:0000256" key="4">
    <source>
        <dbReference type="ARBA" id="ARBA00022884"/>
    </source>
</evidence>
<dbReference type="InterPro" id="IPR012340">
    <property type="entry name" value="NA-bd_OB-fold"/>
</dbReference>
<feature type="domain" description="S1 motif" evidence="8">
    <location>
        <begin position="108"/>
        <end position="173"/>
    </location>
</feature>
<dbReference type="InterPro" id="IPR004087">
    <property type="entry name" value="KH_dom"/>
</dbReference>
<dbReference type="CDD" id="cd02134">
    <property type="entry name" value="KH-II_NusA_rpt1"/>
    <property type="match status" value="1"/>
</dbReference>
<dbReference type="InterPro" id="IPR010995">
    <property type="entry name" value="DNA_repair_Rad51/TF_NusA_a-hlx"/>
</dbReference>
<keyword evidence="2 7" id="KW-0963">Cytoplasm</keyword>
<dbReference type="InterPro" id="IPR009019">
    <property type="entry name" value="KH_sf_prok-type"/>
</dbReference>
<dbReference type="SUPFAM" id="SSF47794">
    <property type="entry name" value="Rad51 N-terminal domain-like"/>
    <property type="match status" value="1"/>
</dbReference>
<dbReference type="Gene3D" id="2.40.50.140">
    <property type="entry name" value="Nucleic acid-binding proteins"/>
    <property type="match status" value="1"/>
</dbReference>
<dbReference type="SUPFAM" id="SSF69705">
    <property type="entry name" value="Transcription factor NusA, N-terminal domain"/>
    <property type="match status" value="1"/>
</dbReference>
<dbReference type="Gene3D" id="3.30.1480.10">
    <property type="entry name" value="NusA, N-terminal domain"/>
    <property type="match status" value="1"/>
</dbReference>
<evidence type="ECO:0000256" key="6">
    <source>
        <dbReference type="ARBA" id="ARBA00023163"/>
    </source>
</evidence>
<dbReference type="InterPro" id="IPR013735">
    <property type="entry name" value="TF_NusA_N"/>
</dbReference>
<dbReference type="Gene3D" id="3.30.300.20">
    <property type="match status" value="2"/>
</dbReference>
<accession>A0A1V5ME94</accession>
<dbReference type="InterPro" id="IPR015946">
    <property type="entry name" value="KH_dom-like_a/b"/>
</dbReference>
<evidence type="ECO:0000256" key="1">
    <source>
        <dbReference type="ARBA" id="ARBA00022472"/>
    </source>
</evidence>
<comment type="function">
    <text evidence="7">Participates in both transcription termination and antitermination.</text>
</comment>
<dbReference type="GO" id="GO:0031564">
    <property type="term" value="P:transcription antitermination"/>
    <property type="evidence" value="ECO:0007669"/>
    <property type="project" value="UniProtKB-UniRule"/>
</dbReference>
<proteinExistence type="inferred from homology"/>
<keyword evidence="4 7" id="KW-0694">RNA-binding</keyword>
<comment type="subunit">
    <text evidence="7">Monomer. Binds directly to the core enzyme of the DNA-dependent RNA polymerase and to nascent RNA.</text>
</comment>
<dbReference type="SUPFAM" id="SSF50249">
    <property type="entry name" value="Nucleic acid-binding proteins"/>
    <property type="match status" value="1"/>
</dbReference>
<dbReference type="FunFam" id="3.30.300.20:FF:000005">
    <property type="entry name" value="Transcription termination/antitermination protein NusA"/>
    <property type="match status" value="1"/>
</dbReference>
<evidence type="ECO:0000256" key="5">
    <source>
        <dbReference type="ARBA" id="ARBA00023015"/>
    </source>
</evidence>
<dbReference type="InterPro" id="IPR025249">
    <property type="entry name" value="TF_NusA_KH_1st"/>
</dbReference>
<dbReference type="Pfam" id="PF14520">
    <property type="entry name" value="HHH_5"/>
    <property type="match status" value="1"/>
</dbReference>
<dbReference type="InterPro" id="IPR010213">
    <property type="entry name" value="TF_NusA"/>
</dbReference>
<dbReference type="GO" id="GO:0005829">
    <property type="term" value="C:cytosol"/>
    <property type="evidence" value="ECO:0007669"/>
    <property type="project" value="TreeGrafter"/>
</dbReference>
<evidence type="ECO:0000256" key="2">
    <source>
        <dbReference type="ARBA" id="ARBA00022490"/>
    </source>
</evidence>
<dbReference type="Pfam" id="PF08529">
    <property type="entry name" value="NusA_N"/>
    <property type="match status" value="1"/>
</dbReference>
<dbReference type="SMART" id="SM00322">
    <property type="entry name" value="KH"/>
    <property type="match status" value="2"/>
</dbReference>
<dbReference type="InterPro" id="IPR003029">
    <property type="entry name" value="S1_domain"/>
</dbReference>
<dbReference type="PANTHER" id="PTHR22648">
    <property type="entry name" value="TRANSCRIPTION TERMINATION FACTOR NUSA"/>
    <property type="match status" value="1"/>
</dbReference>
<dbReference type="GO" id="GO:0000166">
    <property type="term" value="F:nucleotide binding"/>
    <property type="evidence" value="ECO:0007669"/>
    <property type="project" value="InterPro"/>
</dbReference>
<keyword evidence="5 7" id="KW-0805">Transcription regulation</keyword>
<dbReference type="PROSITE" id="PS50126">
    <property type="entry name" value="S1"/>
    <property type="match status" value="1"/>
</dbReference>
<dbReference type="InterPro" id="IPR036555">
    <property type="entry name" value="NusA_N_sf"/>
</dbReference>
<comment type="similarity">
    <text evidence="7">Belongs to the NusA family.</text>
</comment>